<gene>
    <name evidence="5" type="ORF">LMG23994_05103</name>
</gene>
<protein>
    <recommendedName>
        <fullName evidence="4">Tyr recombinase domain-containing protein</fullName>
    </recommendedName>
</protein>
<dbReference type="EMBL" id="CAJZAF010000034">
    <property type="protein sequence ID" value="CAG9183272.1"/>
    <property type="molecule type" value="Genomic_DNA"/>
</dbReference>
<proteinExistence type="inferred from homology"/>
<dbReference type="InterPro" id="IPR013762">
    <property type="entry name" value="Integrase-like_cat_sf"/>
</dbReference>
<dbReference type="SUPFAM" id="SSF56349">
    <property type="entry name" value="DNA breaking-rejoining enzymes"/>
    <property type="match status" value="1"/>
</dbReference>
<dbReference type="InterPro" id="IPR038488">
    <property type="entry name" value="Integrase_DNA-bd_sf"/>
</dbReference>
<dbReference type="Gene3D" id="3.30.160.390">
    <property type="entry name" value="Integrase, DNA-binding domain"/>
    <property type="match status" value="1"/>
</dbReference>
<sequence length="382" mass="41589">MGIVTLSDALIRKGLGKTGTVFRDRTLCGLCLRIGARTSTFVVATSVAGRQVRVTLGRWPLITVDEARELALPILRQCRSGEYAVAPVRVQLPTLREALREYAQAKKVKASSLARYESVLKTHFADWFDRSISALKDSAFGDHCHRFAQTKGAALVDLGRGIIGSIIRFLGAVHGVEVPNPFVRLGAAGLMPDRPQPRARKLNEGGLPAWGGAVASLPQTQQDYLRLLLLTGLRKNEGSGIRRRDVDLEANVLLIPETKGKKPHTLPITGHMREILDRRCDGLDADERLFDGLSADHVTEMAQRAGAPDFTLHDLRKLIASVGARLGVGDALLRRILGHAPKRGDVLHRHYVELSAKDVAEPLTGIQMAITDLVGGGLAHDH</sequence>
<evidence type="ECO:0000256" key="3">
    <source>
        <dbReference type="ARBA" id="ARBA00023172"/>
    </source>
</evidence>
<dbReference type="Gene3D" id="1.10.443.10">
    <property type="entry name" value="Intergrase catalytic core"/>
    <property type="match status" value="1"/>
</dbReference>
<dbReference type="InterPro" id="IPR002104">
    <property type="entry name" value="Integrase_catalytic"/>
</dbReference>
<reference evidence="5 6" key="1">
    <citation type="submission" date="2021-08" db="EMBL/GenBank/DDBJ databases">
        <authorList>
            <person name="Peeters C."/>
        </authorList>
    </citation>
    <scope>NUCLEOTIDE SEQUENCE [LARGE SCALE GENOMIC DNA]</scope>
    <source>
        <strain evidence="5 6">LMG 23994</strain>
    </source>
</reference>
<evidence type="ECO:0000313" key="6">
    <source>
        <dbReference type="Proteomes" id="UP000701702"/>
    </source>
</evidence>
<dbReference type="Proteomes" id="UP000701702">
    <property type="component" value="Unassembled WGS sequence"/>
</dbReference>
<feature type="domain" description="Tyr recombinase" evidence="4">
    <location>
        <begin position="197"/>
        <end position="364"/>
    </location>
</feature>
<dbReference type="PANTHER" id="PTHR30629">
    <property type="entry name" value="PROPHAGE INTEGRASE"/>
    <property type="match status" value="1"/>
</dbReference>
<evidence type="ECO:0000256" key="1">
    <source>
        <dbReference type="ARBA" id="ARBA00008857"/>
    </source>
</evidence>
<evidence type="ECO:0000259" key="4">
    <source>
        <dbReference type="PROSITE" id="PS51898"/>
    </source>
</evidence>
<comment type="caution">
    <text evidence="5">The sequence shown here is derived from an EMBL/GenBank/DDBJ whole genome shotgun (WGS) entry which is preliminary data.</text>
</comment>
<keyword evidence="2" id="KW-0229">DNA integration</keyword>
<dbReference type="InterPro" id="IPR011010">
    <property type="entry name" value="DNA_brk_join_enz"/>
</dbReference>
<dbReference type="PANTHER" id="PTHR30629:SF2">
    <property type="entry name" value="PROPHAGE INTEGRASE INTS-RELATED"/>
    <property type="match status" value="1"/>
</dbReference>
<evidence type="ECO:0000256" key="2">
    <source>
        <dbReference type="ARBA" id="ARBA00022908"/>
    </source>
</evidence>
<name>A0ABN7ZBD4_9BURK</name>
<evidence type="ECO:0000313" key="5">
    <source>
        <dbReference type="EMBL" id="CAG9183272.1"/>
    </source>
</evidence>
<accession>A0ABN7ZBD4</accession>
<keyword evidence="6" id="KW-1185">Reference proteome</keyword>
<organism evidence="5 6">
    <name type="scientific">Cupriavidus pinatubonensis</name>
    <dbReference type="NCBI Taxonomy" id="248026"/>
    <lineage>
        <taxon>Bacteria</taxon>
        <taxon>Pseudomonadati</taxon>
        <taxon>Pseudomonadota</taxon>
        <taxon>Betaproteobacteria</taxon>
        <taxon>Burkholderiales</taxon>
        <taxon>Burkholderiaceae</taxon>
        <taxon>Cupriavidus</taxon>
    </lineage>
</organism>
<dbReference type="InterPro" id="IPR050808">
    <property type="entry name" value="Phage_Integrase"/>
</dbReference>
<dbReference type="PROSITE" id="PS51898">
    <property type="entry name" value="TYR_RECOMBINASE"/>
    <property type="match status" value="1"/>
</dbReference>
<dbReference type="Pfam" id="PF00589">
    <property type="entry name" value="Phage_integrase"/>
    <property type="match status" value="1"/>
</dbReference>
<comment type="similarity">
    <text evidence="1">Belongs to the 'phage' integrase family.</text>
</comment>
<keyword evidence="3" id="KW-0233">DNA recombination</keyword>